<feature type="region of interest" description="Disordered" evidence="1">
    <location>
        <begin position="163"/>
        <end position="186"/>
    </location>
</feature>
<dbReference type="AlphaFoldDB" id="A0AAD8Y510"/>
<feature type="region of interest" description="Disordered" evidence="1">
    <location>
        <begin position="623"/>
        <end position="649"/>
    </location>
</feature>
<accession>A0AAD8Y510</accession>
<organism evidence="3 4">
    <name type="scientific">Skeletonema marinoi</name>
    <dbReference type="NCBI Taxonomy" id="267567"/>
    <lineage>
        <taxon>Eukaryota</taxon>
        <taxon>Sar</taxon>
        <taxon>Stramenopiles</taxon>
        <taxon>Ochrophyta</taxon>
        <taxon>Bacillariophyta</taxon>
        <taxon>Coscinodiscophyceae</taxon>
        <taxon>Thalassiosirophycidae</taxon>
        <taxon>Thalassiosirales</taxon>
        <taxon>Skeletonemataceae</taxon>
        <taxon>Skeletonema</taxon>
        <taxon>Skeletonema marinoi-dohrnii complex</taxon>
    </lineage>
</organism>
<dbReference type="InterPro" id="IPR009060">
    <property type="entry name" value="UBA-like_sf"/>
</dbReference>
<dbReference type="InterPro" id="IPR039749">
    <property type="entry name" value="NUB1"/>
</dbReference>
<evidence type="ECO:0000313" key="4">
    <source>
        <dbReference type="Proteomes" id="UP001224775"/>
    </source>
</evidence>
<evidence type="ECO:0000256" key="1">
    <source>
        <dbReference type="SAM" id="MobiDB-lite"/>
    </source>
</evidence>
<dbReference type="Gene3D" id="1.10.8.10">
    <property type="entry name" value="DNA helicase RuvA subunit, C-terminal domain"/>
    <property type="match status" value="1"/>
</dbReference>
<proteinExistence type="predicted"/>
<dbReference type="PANTHER" id="PTHR12948">
    <property type="entry name" value="NEDD8 ULTIMATE BUSTER-1 BS4 PROTEIN"/>
    <property type="match status" value="1"/>
</dbReference>
<protein>
    <submittedName>
        <fullName evidence="3">Ubiquitin-associated domain-containing protein</fullName>
    </submittedName>
</protein>
<dbReference type="PROSITE" id="PS50030">
    <property type="entry name" value="UBA"/>
    <property type="match status" value="1"/>
</dbReference>
<dbReference type="EMBL" id="JATAAI010000017">
    <property type="protein sequence ID" value="KAK1739592.1"/>
    <property type="molecule type" value="Genomic_DNA"/>
</dbReference>
<evidence type="ECO:0000313" key="3">
    <source>
        <dbReference type="EMBL" id="KAK1739592.1"/>
    </source>
</evidence>
<dbReference type="GO" id="GO:2000058">
    <property type="term" value="P:regulation of ubiquitin-dependent protein catabolic process"/>
    <property type="evidence" value="ECO:0007669"/>
    <property type="project" value="TreeGrafter"/>
</dbReference>
<comment type="caution">
    <text evidence="3">The sequence shown here is derived from an EMBL/GenBank/DDBJ whole genome shotgun (WGS) entry which is preliminary data.</text>
</comment>
<dbReference type="InterPro" id="IPR015940">
    <property type="entry name" value="UBA"/>
</dbReference>
<dbReference type="PANTHER" id="PTHR12948:SF3">
    <property type="entry name" value="NEDD8 ULTIMATE BUSTER 1"/>
    <property type="match status" value="1"/>
</dbReference>
<dbReference type="SUPFAM" id="SSF46934">
    <property type="entry name" value="UBA-like"/>
    <property type="match status" value="1"/>
</dbReference>
<reference evidence="3" key="1">
    <citation type="submission" date="2023-06" db="EMBL/GenBank/DDBJ databases">
        <title>Survivors Of The Sea: Transcriptome response of Skeletonema marinoi to long-term dormancy.</title>
        <authorList>
            <person name="Pinder M.I.M."/>
            <person name="Kourtchenko O."/>
            <person name="Robertson E.K."/>
            <person name="Larsson T."/>
            <person name="Maumus F."/>
            <person name="Osuna-Cruz C.M."/>
            <person name="Vancaester E."/>
            <person name="Stenow R."/>
            <person name="Vandepoele K."/>
            <person name="Ploug H."/>
            <person name="Bruchert V."/>
            <person name="Godhe A."/>
            <person name="Topel M."/>
        </authorList>
    </citation>
    <scope>NUCLEOTIDE SEQUENCE</scope>
    <source>
        <strain evidence="3">R05AC</strain>
    </source>
</reference>
<dbReference type="SMART" id="SM00165">
    <property type="entry name" value="UBA"/>
    <property type="match status" value="2"/>
</dbReference>
<name>A0AAD8Y510_9STRA</name>
<gene>
    <name evidence="3" type="ORF">QTG54_009351</name>
</gene>
<evidence type="ECO:0000259" key="2">
    <source>
        <dbReference type="PROSITE" id="PS50030"/>
    </source>
</evidence>
<keyword evidence="4" id="KW-1185">Reference proteome</keyword>
<sequence>MKTPTRDLVLSHLRQEKVQLWLPPYHQREGDVDATKSDALRNLAQLLAEQLSSSSKAPLKVDDVYSILSQLQSHALQKLKKYCVDIKILATQQHFANLSSDDDVFASWGDTVATIKNGNTKKSLIVLRVENISSTLTVDKLSSELCCALNATTARVIFKGKHISSSSSGGEGNNLRKIVSSNDGKDEQKKNELLCIVSGHGYVPPAPAAASSVEGSATDTTARTDKEIIDSIRSSASRIAYNQSGFEITDQNGNLVPMSQTDSISLLTALGLHRIGRSKMEKCRESNDDEGDKRNSLASALVFLLEADAEWQCSSTLDIWKTKVDNYGLLQLDIAWNYLLLGSLENLTDATRRLEIAETVLRKQVHSNFVTLALVNAESNNPIPPLCTIFVRLFLLQGVANKMRNCNDTAAERLTWARVLCQQLRASCPPDRVEILCGAYCVEPSTAISALRKFNGDPDAAGNFIASLRDDEARSAKRRKRQHKLGKCANNSDFVNLDLVQTLSDLLGFGGVNNNTNDGRDDQTTSNLICSGVLRLTNNDIEKSLALYNEIGAQGVLQRAAQLDKDTGIRRASIRDKFEVSDVDVASLVSMGVEEERGRNALRATGNVDSALLWLLKDDDNKTRANGSSGVESKADSEGSSANGADETNDCCAEDAYDFLERELGHALSNDSKETLEKEWLGVDLKEEWEMIEEYK</sequence>
<feature type="domain" description="UBA" evidence="2">
    <location>
        <begin position="579"/>
        <end position="618"/>
    </location>
</feature>
<dbReference type="Proteomes" id="UP001224775">
    <property type="component" value="Unassembled WGS sequence"/>
</dbReference>